<evidence type="ECO:0000313" key="1">
    <source>
        <dbReference type="EMBL" id="GHA31434.1"/>
    </source>
</evidence>
<dbReference type="AlphaFoldDB" id="A0A918SAQ9"/>
<reference evidence="1" key="1">
    <citation type="journal article" date="2014" name="Int. J. Syst. Evol. Microbiol.">
        <title>Complete genome sequence of Corynebacterium casei LMG S-19264T (=DSM 44701T), isolated from a smear-ripened cheese.</title>
        <authorList>
            <consortium name="US DOE Joint Genome Institute (JGI-PGF)"/>
            <person name="Walter F."/>
            <person name="Albersmeier A."/>
            <person name="Kalinowski J."/>
            <person name="Ruckert C."/>
        </authorList>
    </citation>
    <scope>NUCLEOTIDE SEQUENCE</scope>
    <source>
        <strain evidence="1">KCTC 12719</strain>
    </source>
</reference>
<dbReference type="EMBL" id="BMXB01000002">
    <property type="protein sequence ID" value="GHA31434.1"/>
    <property type="molecule type" value="Genomic_DNA"/>
</dbReference>
<comment type="caution">
    <text evidence="1">The sequence shown here is derived from an EMBL/GenBank/DDBJ whole genome shotgun (WGS) entry which is preliminary data.</text>
</comment>
<accession>A0A918SAQ9</accession>
<gene>
    <name evidence="1" type="ORF">GCM10007103_11340</name>
</gene>
<sequence>MDFLDTTTLLQEKNTLPVKYVQNQKFILDLKGLLVCDIRWSRMQFMDKGQDVLGEMVAKLLNQSGADHNEKTLQKIRRSSEG</sequence>
<keyword evidence="2" id="KW-1185">Reference proteome</keyword>
<evidence type="ECO:0000313" key="2">
    <source>
        <dbReference type="Proteomes" id="UP000610456"/>
    </source>
</evidence>
<protein>
    <submittedName>
        <fullName evidence="1">Uncharacterized protein</fullName>
    </submittedName>
</protein>
<dbReference type="Proteomes" id="UP000610456">
    <property type="component" value="Unassembled WGS sequence"/>
</dbReference>
<dbReference type="RefSeq" id="WP_189603730.1">
    <property type="nucleotide sequence ID" value="NZ_BMXB01000002.1"/>
</dbReference>
<proteinExistence type="predicted"/>
<name>A0A918SAQ9_9FLAO</name>
<reference evidence="1" key="2">
    <citation type="submission" date="2020-09" db="EMBL/GenBank/DDBJ databases">
        <authorList>
            <person name="Sun Q."/>
            <person name="Kim S."/>
        </authorList>
    </citation>
    <scope>NUCLEOTIDE SEQUENCE</scope>
    <source>
        <strain evidence="1">KCTC 12719</strain>
    </source>
</reference>
<organism evidence="1 2">
    <name type="scientific">Salinimicrobium marinum</name>
    <dbReference type="NCBI Taxonomy" id="680283"/>
    <lineage>
        <taxon>Bacteria</taxon>
        <taxon>Pseudomonadati</taxon>
        <taxon>Bacteroidota</taxon>
        <taxon>Flavobacteriia</taxon>
        <taxon>Flavobacteriales</taxon>
        <taxon>Flavobacteriaceae</taxon>
        <taxon>Salinimicrobium</taxon>
    </lineage>
</organism>